<dbReference type="Pfam" id="PF00686">
    <property type="entry name" value="CBM_20"/>
    <property type="match status" value="1"/>
</dbReference>
<dbReference type="InterPro" id="IPR013783">
    <property type="entry name" value="Ig-like_fold"/>
</dbReference>
<dbReference type="Gene3D" id="2.60.40.10">
    <property type="entry name" value="Immunoglobulins"/>
    <property type="match status" value="1"/>
</dbReference>
<feature type="compositionally biased region" description="Polar residues" evidence="1">
    <location>
        <begin position="254"/>
        <end position="265"/>
    </location>
</feature>
<proteinExistence type="predicted"/>
<accession>A0A8T2R5C6</accession>
<feature type="region of interest" description="Disordered" evidence="1">
    <location>
        <begin position="241"/>
        <end position="270"/>
    </location>
</feature>
<dbReference type="GO" id="GO:0016020">
    <property type="term" value="C:membrane"/>
    <property type="evidence" value="ECO:0007669"/>
    <property type="project" value="TreeGrafter"/>
</dbReference>
<comment type="caution">
    <text evidence="3">The sequence shown here is derived from an EMBL/GenBank/DDBJ whole genome shotgun (WGS) entry which is preliminary data.</text>
</comment>
<dbReference type="GO" id="GO:2001070">
    <property type="term" value="F:starch binding"/>
    <property type="evidence" value="ECO:0007669"/>
    <property type="project" value="InterPro"/>
</dbReference>
<dbReference type="SUPFAM" id="SSF49452">
    <property type="entry name" value="Starch-binding domain-like"/>
    <property type="match status" value="1"/>
</dbReference>
<evidence type="ECO:0000313" key="3">
    <source>
        <dbReference type="EMBL" id="KAH7291539.1"/>
    </source>
</evidence>
<dbReference type="PANTHER" id="PTHR15048">
    <property type="entry name" value="STARCH-BINDING DOMAIN-CONTAINING PROTEIN 1"/>
    <property type="match status" value="1"/>
</dbReference>
<dbReference type="Proteomes" id="UP000825935">
    <property type="component" value="Chromosome 29"/>
</dbReference>
<dbReference type="InterPro" id="IPR013784">
    <property type="entry name" value="Carb-bd-like_fold"/>
</dbReference>
<evidence type="ECO:0000256" key="1">
    <source>
        <dbReference type="SAM" id="MobiDB-lite"/>
    </source>
</evidence>
<keyword evidence="4" id="KW-1185">Reference proteome</keyword>
<feature type="domain" description="CBM20" evidence="2">
    <location>
        <begin position="82"/>
        <end position="184"/>
    </location>
</feature>
<dbReference type="SMART" id="SM01065">
    <property type="entry name" value="CBM_2"/>
    <property type="match status" value="1"/>
</dbReference>
<sequence length="301" mass="33204">MNEVCPTSRSVQTRMRAHQLGASVGPHVVSPFLFRSVPRINRFAFDAGANAPFQLRTARFSSRPCALPQAPAELQENVAESSAGTALVKVKFVLKKRCEFGQYFSVVGEDKALGAWIPESSIPMQWSEGHIWTTEVKVSSGKRVEYKLVLMGVEGLLDWQPGPNRVLELSAVSSPVVIEIPWVDDDACQERDLQSNAATHAKDTVTLSVAEDETINLEMSVDEVDGHALGSQVAFEETLQSEDLKERTNEDAEQQSMGSTSQGSEKNMAIESTVRRDLQWGREALSMLWSTFVQKDNGNGF</sequence>
<dbReference type="EMBL" id="CM035434">
    <property type="protein sequence ID" value="KAH7291539.1"/>
    <property type="molecule type" value="Genomic_DNA"/>
</dbReference>
<organism evidence="3 4">
    <name type="scientific">Ceratopteris richardii</name>
    <name type="common">Triangle waterfern</name>
    <dbReference type="NCBI Taxonomy" id="49495"/>
    <lineage>
        <taxon>Eukaryota</taxon>
        <taxon>Viridiplantae</taxon>
        <taxon>Streptophyta</taxon>
        <taxon>Embryophyta</taxon>
        <taxon>Tracheophyta</taxon>
        <taxon>Polypodiopsida</taxon>
        <taxon>Polypodiidae</taxon>
        <taxon>Polypodiales</taxon>
        <taxon>Pteridineae</taxon>
        <taxon>Pteridaceae</taxon>
        <taxon>Parkerioideae</taxon>
        <taxon>Ceratopteris</taxon>
    </lineage>
</organism>
<dbReference type="PROSITE" id="PS51166">
    <property type="entry name" value="CBM20"/>
    <property type="match status" value="1"/>
</dbReference>
<evidence type="ECO:0000313" key="4">
    <source>
        <dbReference type="Proteomes" id="UP000825935"/>
    </source>
</evidence>
<reference evidence="3" key="1">
    <citation type="submission" date="2021-08" db="EMBL/GenBank/DDBJ databases">
        <title>WGS assembly of Ceratopteris richardii.</title>
        <authorList>
            <person name="Marchant D.B."/>
            <person name="Chen G."/>
            <person name="Jenkins J."/>
            <person name="Shu S."/>
            <person name="Leebens-Mack J."/>
            <person name="Grimwood J."/>
            <person name="Schmutz J."/>
            <person name="Soltis P."/>
            <person name="Soltis D."/>
            <person name="Chen Z.-H."/>
        </authorList>
    </citation>
    <scope>NUCLEOTIDE SEQUENCE</scope>
    <source>
        <strain evidence="3">Whitten #5841</strain>
        <tissue evidence="3">Leaf</tissue>
    </source>
</reference>
<evidence type="ECO:0000259" key="2">
    <source>
        <dbReference type="PROSITE" id="PS51166"/>
    </source>
</evidence>
<dbReference type="InterPro" id="IPR002044">
    <property type="entry name" value="CBM20"/>
</dbReference>
<dbReference type="AlphaFoldDB" id="A0A8T2R5C6"/>
<dbReference type="OrthoDB" id="550577at2759"/>
<protein>
    <recommendedName>
        <fullName evidence="2">CBM20 domain-containing protein</fullName>
    </recommendedName>
</protein>
<gene>
    <name evidence="3" type="ORF">KP509_29G020900</name>
</gene>
<name>A0A8T2R5C6_CERRI</name>
<dbReference type="CDD" id="cd05467">
    <property type="entry name" value="CBM20"/>
    <property type="match status" value="1"/>
</dbReference>
<dbReference type="PANTHER" id="PTHR15048:SF0">
    <property type="entry name" value="STARCH-BINDING DOMAIN-CONTAINING PROTEIN 1"/>
    <property type="match status" value="1"/>
</dbReference>